<evidence type="ECO:0000313" key="6">
    <source>
        <dbReference type="Proteomes" id="UP001501822"/>
    </source>
</evidence>
<reference evidence="5 6" key="1">
    <citation type="journal article" date="2019" name="Int. J. Syst. Evol. Microbiol.">
        <title>The Global Catalogue of Microorganisms (GCM) 10K type strain sequencing project: providing services to taxonomists for standard genome sequencing and annotation.</title>
        <authorList>
            <consortium name="The Broad Institute Genomics Platform"/>
            <consortium name="The Broad Institute Genome Sequencing Center for Infectious Disease"/>
            <person name="Wu L."/>
            <person name="Ma J."/>
        </authorList>
    </citation>
    <scope>NUCLEOTIDE SEQUENCE [LARGE SCALE GENOMIC DNA]</scope>
    <source>
        <strain evidence="5 6">JCM 3146</strain>
    </source>
</reference>
<dbReference type="InterPro" id="IPR023187">
    <property type="entry name" value="Tscrpt_reg_MarR-type_CS"/>
</dbReference>
<keyword evidence="6" id="KW-1185">Reference proteome</keyword>
<evidence type="ECO:0000313" key="5">
    <source>
        <dbReference type="EMBL" id="GAA0364776.1"/>
    </source>
</evidence>
<evidence type="ECO:0000256" key="3">
    <source>
        <dbReference type="ARBA" id="ARBA00023163"/>
    </source>
</evidence>
<sequence>MRTSEADLERMSLSRLLAVAGHLVAMHWQRLMGGYGLTPHGLAVLASLERGSALTQRELARRCGVAPSTLNHTVDHLERSGWIERRRDVADRRLVRLALTETGRRQLRQAQDAAGREMEPMLDHLPPADERIVRDFLLATVERFQSEDDALAGPAGAGTERL</sequence>
<evidence type="ECO:0000256" key="1">
    <source>
        <dbReference type="ARBA" id="ARBA00023015"/>
    </source>
</evidence>
<name>A0ABN0XIH8_9ACTN</name>
<dbReference type="EMBL" id="BAAABM010000064">
    <property type="protein sequence ID" value="GAA0364776.1"/>
    <property type="molecule type" value="Genomic_DNA"/>
</dbReference>
<evidence type="ECO:0000256" key="2">
    <source>
        <dbReference type="ARBA" id="ARBA00023125"/>
    </source>
</evidence>
<dbReference type="InterPro" id="IPR036388">
    <property type="entry name" value="WH-like_DNA-bd_sf"/>
</dbReference>
<dbReference type="InterPro" id="IPR039422">
    <property type="entry name" value="MarR/SlyA-like"/>
</dbReference>
<dbReference type="Proteomes" id="UP001501822">
    <property type="component" value="Unassembled WGS sequence"/>
</dbReference>
<keyword evidence="3" id="KW-0804">Transcription</keyword>
<dbReference type="PANTHER" id="PTHR33164">
    <property type="entry name" value="TRANSCRIPTIONAL REGULATOR, MARR FAMILY"/>
    <property type="match status" value="1"/>
</dbReference>
<dbReference type="InterPro" id="IPR036390">
    <property type="entry name" value="WH_DNA-bd_sf"/>
</dbReference>
<feature type="domain" description="HTH marR-type" evidence="4">
    <location>
        <begin position="10"/>
        <end position="146"/>
    </location>
</feature>
<dbReference type="SMART" id="SM00347">
    <property type="entry name" value="HTH_MARR"/>
    <property type="match status" value="1"/>
</dbReference>
<dbReference type="PROSITE" id="PS01117">
    <property type="entry name" value="HTH_MARR_1"/>
    <property type="match status" value="1"/>
</dbReference>
<dbReference type="SUPFAM" id="SSF46785">
    <property type="entry name" value="Winged helix' DNA-binding domain"/>
    <property type="match status" value="1"/>
</dbReference>
<protein>
    <recommendedName>
        <fullName evidence="4">HTH marR-type domain-containing protein</fullName>
    </recommendedName>
</protein>
<dbReference type="Pfam" id="PF12802">
    <property type="entry name" value="MarR_2"/>
    <property type="match status" value="1"/>
</dbReference>
<gene>
    <name evidence="5" type="ORF">GCM10010151_63440</name>
</gene>
<accession>A0ABN0XIH8</accession>
<dbReference type="InterPro" id="IPR000835">
    <property type="entry name" value="HTH_MarR-typ"/>
</dbReference>
<dbReference type="Gene3D" id="1.10.10.10">
    <property type="entry name" value="Winged helix-like DNA-binding domain superfamily/Winged helix DNA-binding domain"/>
    <property type="match status" value="1"/>
</dbReference>
<dbReference type="PANTHER" id="PTHR33164:SF43">
    <property type="entry name" value="HTH-TYPE TRANSCRIPTIONAL REPRESSOR YETL"/>
    <property type="match status" value="1"/>
</dbReference>
<proteinExistence type="predicted"/>
<dbReference type="RefSeq" id="WP_343886670.1">
    <property type="nucleotide sequence ID" value="NZ_BAAABM010000064.1"/>
</dbReference>
<organism evidence="5 6">
    <name type="scientific">Actinoallomurus spadix</name>
    <dbReference type="NCBI Taxonomy" id="79912"/>
    <lineage>
        <taxon>Bacteria</taxon>
        <taxon>Bacillati</taxon>
        <taxon>Actinomycetota</taxon>
        <taxon>Actinomycetes</taxon>
        <taxon>Streptosporangiales</taxon>
        <taxon>Thermomonosporaceae</taxon>
        <taxon>Actinoallomurus</taxon>
    </lineage>
</organism>
<dbReference type="PRINTS" id="PR00598">
    <property type="entry name" value="HTHMARR"/>
</dbReference>
<evidence type="ECO:0000259" key="4">
    <source>
        <dbReference type="PROSITE" id="PS50995"/>
    </source>
</evidence>
<keyword evidence="1" id="KW-0805">Transcription regulation</keyword>
<keyword evidence="2" id="KW-0238">DNA-binding</keyword>
<comment type="caution">
    <text evidence="5">The sequence shown here is derived from an EMBL/GenBank/DDBJ whole genome shotgun (WGS) entry which is preliminary data.</text>
</comment>
<dbReference type="PROSITE" id="PS50995">
    <property type="entry name" value="HTH_MARR_2"/>
    <property type="match status" value="1"/>
</dbReference>